<keyword evidence="2" id="KW-1185">Reference proteome</keyword>
<protein>
    <submittedName>
        <fullName evidence="1">Uncharacterized protein</fullName>
    </submittedName>
</protein>
<proteinExistence type="predicted"/>
<organism evidence="1 2">
    <name type="scientific">Sinomonas terricola</name>
    <dbReference type="NCBI Taxonomy" id="3110330"/>
    <lineage>
        <taxon>Bacteria</taxon>
        <taxon>Bacillati</taxon>
        <taxon>Actinomycetota</taxon>
        <taxon>Actinomycetes</taxon>
        <taxon>Micrococcales</taxon>
        <taxon>Micrococcaceae</taxon>
        <taxon>Sinomonas</taxon>
    </lineage>
</organism>
<comment type="caution">
    <text evidence="1">The sequence shown here is derived from an EMBL/GenBank/DDBJ whole genome shotgun (WGS) entry which is preliminary data.</text>
</comment>
<sequence length="216" mass="22555">MDLVRSASRSASAAGLEPSVRALGRARAEQGVGAAEAVMDLFAFFGALGMAAPAQLVAAFAETWAEFADGCCPGISCVDPATGLSTWAHFRARIYELYSEDDAAGDGAATDARLVAVLRLPEGTASVASLPWEVQVTLGREVLDAFAGSAAVLSHTGATIASLMPRAKGAFARLHDAAARLDRLFRVEKGRGCRLDVEPLPRTANGVALLLESLRR</sequence>
<reference evidence="1 2" key="1">
    <citation type="submission" date="2023-12" db="EMBL/GenBank/DDBJ databases">
        <title>Sinomonas terricola sp. nov, isolated from litchi orchard soil in Guangdong, PR China.</title>
        <authorList>
            <person name="Jiaxin W."/>
            <person name="Yang Z."/>
            <person name="Honghui Z."/>
        </authorList>
    </citation>
    <scope>NUCLEOTIDE SEQUENCE [LARGE SCALE GENOMIC DNA]</scope>
    <source>
        <strain evidence="1 2">JGH33</strain>
    </source>
</reference>
<evidence type="ECO:0000313" key="1">
    <source>
        <dbReference type="EMBL" id="MEA5453607.1"/>
    </source>
</evidence>
<dbReference type="Proteomes" id="UP001304769">
    <property type="component" value="Unassembled WGS sequence"/>
</dbReference>
<gene>
    <name evidence="1" type="ORF">SPF06_02625</name>
</gene>
<dbReference type="RefSeq" id="WP_323277360.1">
    <property type="nucleotide sequence ID" value="NZ_JAYGGQ010000001.1"/>
</dbReference>
<accession>A0ABU5T1R7</accession>
<evidence type="ECO:0000313" key="2">
    <source>
        <dbReference type="Proteomes" id="UP001304769"/>
    </source>
</evidence>
<name>A0ABU5T1R7_9MICC</name>
<dbReference type="EMBL" id="JAYGGQ010000001">
    <property type="protein sequence ID" value="MEA5453607.1"/>
    <property type="molecule type" value="Genomic_DNA"/>
</dbReference>